<accession>A0A418SS88</accession>
<name>A0A418SS88_9RHOB</name>
<dbReference type="AlphaFoldDB" id="A0A418SS88"/>
<dbReference type="OrthoDB" id="8353704at2"/>
<proteinExistence type="predicted"/>
<protein>
    <submittedName>
        <fullName evidence="1">DUF3800 domain-containing protein</fullName>
    </submittedName>
</protein>
<comment type="caution">
    <text evidence="1">The sequence shown here is derived from an EMBL/GenBank/DDBJ whole genome shotgun (WGS) entry which is preliminary data.</text>
</comment>
<dbReference type="EMBL" id="QZCG01000010">
    <property type="protein sequence ID" value="RJE83821.1"/>
    <property type="molecule type" value="Genomic_DNA"/>
</dbReference>
<keyword evidence="2" id="KW-1185">Reference proteome</keyword>
<evidence type="ECO:0000313" key="1">
    <source>
        <dbReference type="EMBL" id="RJE83821.1"/>
    </source>
</evidence>
<dbReference type="InterPro" id="IPR024524">
    <property type="entry name" value="DUF3800"/>
</dbReference>
<reference evidence="2" key="1">
    <citation type="submission" date="2018-09" db="EMBL/GenBank/DDBJ databases">
        <title>Acidovorax cavernicola nov. sp. isolated from Gruta de las Maravillas (Aracena, Spain).</title>
        <authorList>
            <person name="Jurado V."/>
            <person name="Gutierrez-Patricio S."/>
            <person name="Gonzalez-Pimentel J.L."/>
            <person name="Miller A.Z."/>
            <person name="Laiz L."/>
            <person name="Saiz-Jimenez C."/>
        </authorList>
    </citation>
    <scope>NUCLEOTIDE SEQUENCE [LARGE SCALE GENOMIC DNA]</scope>
    <source>
        <strain evidence="2">1011MAR3C25</strain>
    </source>
</reference>
<dbReference type="Pfam" id="PF12686">
    <property type="entry name" value="DUF3800"/>
    <property type="match status" value="1"/>
</dbReference>
<dbReference type="Proteomes" id="UP000284202">
    <property type="component" value="Unassembled WGS sequence"/>
</dbReference>
<sequence>MLFFCDEAGQVADEWCSVAGLSMPRQVAGEATKDLARIKAELNRNGEVKWVKAKSFNGKIQRAYINYLFDQIGMGRMHFHIRFNPMGEYNHNLSGPRKRIDTVSKSFYQLLLHRAARHYSKHHVVVIPDDGDCTSALPDQLGALKYEAGNKYGPNAYDCIQKIQPRSSESEPMLQLLDVTLGALASYRNGRHLSASVGIKRELAEYAFERTGWPTITGNCPAYARAISRWNVTPKIHR</sequence>
<gene>
    <name evidence="1" type="ORF">D3P04_14635</name>
</gene>
<organism evidence="1 2">
    <name type="scientific">Paracoccus onubensis</name>
    <dbReference type="NCBI Taxonomy" id="1675788"/>
    <lineage>
        <taxon>Bacteria</taxon>
        <taxon>Pseudomonadati</taxon>
        <taxon>Pseudomonadota</taxon>
        <taxon>Alphaproteobacteria</taxon>
        <taxon>Rhodobacterales</taxon>
        <taxon>Paracoccaceae</taxon>
        <taxon>Paracoccus</taxon>
    </lineage>
</organism>
<evidence type="ECO:0000313" key="2">
    <source>
        <dbReference type="Proteomes" id="UP000284202"/>
    </source>
</evidence>